<dbReference type="EMBL" id="LIAE01010230">
    <property type="protein sequence ID" value="PAV65000.1"/>
    <property type="molecule type" value="Genomic_DNA"/>
</dbReference>
<sequence>MSLTEEGEGLFGTGVTLETVERQLRRALRTSKSCGQQKSVQRIGESQGFLSRVGVLDCKWPEGCQLPNKIVIKVCTLLNTIALHKRGGNAAKKVANGDAMKKEKSTWIAKSEKLRKWHNNEVHFYETCRRLKTVFDFIPKLYCATGFDIENEGNGFICMEYVDEAICTAVHDNLSKEQVIETVEKIAQLQAEMLSSGPADLPNLLRVSAYEEMFGDMLQPEVLAFRLDEIRKMGPNVAKAIDRIEKQIDQLANVKIVRRCAEKNNMTQIFVHGDLYSPNLMWEKEEDGKLKLKKIIDWQLCHFGCASEDLCRLIVTSMEKEERRNSWRDILKQYHSTLHSLVDKQLFTYEQLCSSFCQLFAVSSLAFIASVHEMIASSTVNCSSEQTAARTAAIMDKVTGLLEDIPQFAHLD</sequence>
<proteinExistence type="predicted"/>
<dbReference type="InterPro" id="IPR052961">
    <property type="entry name" value="Oxido-Kinase-like_Enzymes"/>
</dbReference>
<dbReference type="InterPro" id="IPR012877">
    <property type="entry name" value="Dhs-27"/>
</dbReference>
<dbReference type="AlphaFoldDB" id="A0A2A2JTM1"/>
<dbReference type="InterPro" id="IPR015897">
    <property type="entry name" value="CHK_kinase-like"/>
</dbReference>
<reference evidence="2 3" key="1">
    <citation type="journal article" date="2017" name="Curr. Biol.">
        <title>Genome architecture and evolution of a unichromosomal asexual nematode.</title>
        <authorList>
            <person name="Fradin H."/>
            <person name="Zegar C."/>
            <person name="Gutwein M."/>
            <person name="Lucas J."/>
            <person name="Kovtun M."/>
            <person name="Corcoran D."/>
            <person name="Baugh L.R."/>
            <person name="Kiontke K."/>
            <person name="Gunsalus K."/>
            <person name="Fitch D.H."/>
            <person name="Piano F."/>
        </authorList>
    </citation>
    <scope>NUCLEOTIDE SEQUENCE [LARGE SCALE GENOMIC DNA]</scope>
    <source>
        <strain evidence="2">PF1309</strain>
    </source>
</reference>
<dbReference type="Gene3D" id="3.90.1200.10">
    <property type="match status" value="1"/>
</dbReference>
<protein>
    <recommendedName>
        <fullName evidence="1">CHK kinase-like domain-containing protein</fullName>
    </recommendedName>
</protein>
<accession>A0A2A2JTM1</accession>
<dbReference type="PANTHER" id="PTHR23020">
    <property type="entry name" value="UNCHARACTERIZED NUCLEAR HORMONE RECEPTOR-RELATED"/>
    <property type="match status" value="1"/>
</dbReference>
<gene>
    <name evidence="2" type="ORF">WR25_08329</name>
</gene>
<dbReference type="Proteomes" id="UP000218231">
    <property type="component" value="Unassembled WGS sequence"/>
</dbReference>
<evidence type="ECO:0000313" key="2">
    <source>
        <dbReference type="EMBL" id="PAV65000.1"/>
    </source>
</evidence>
<name>A0A2A2JTM1_9BILA</name>
<comment type="caution">
    <text evidence="2">The sequence shown here is derived from an EMBL/GenBank/DDBJ whole genome shotgun (WGS) entry which is preliminary data.</text>
</comment>
<dbReference type="Pfam" id="PF07914">
    <property type="entry name" value="DUF1679"/>
    <property type="match status" value="1"/>
</dbReference>
<organism evidence="2 3">
    <name type="scientific">Diploscapter pachys</name>
    <dbReference type="NCBI Taxonomy" id="2018661"/>
    <lineage>
        <taxon>Eukaryota</taxon>
        <taxon>Metazoa</taxon>
        <taxon>Ecdysozoa</taxon>
        <taxon>Nematoda</taxon>
        <taxon>Chromadorea</taxon>
        <taxon>Rhabditida</taxon>
        <taxon>Rhabditina</taxon>
        <taxon>Rhabditomorpha</taxon>
        <taxon>Rhabditoidea</taxon>
        <taxon>Rhabditidae</taxon>
        <taxon>Diploscapter</taxon>
    </lineage>
</organism>
<dbReference type="InterPro" id="IPR011009">
    <property type="entry name" value="Kinase-like_dom_sf"/>
</dbReference>
<evidence type="ECO:0000313" key="3">
    <source>
        <dbReference type="Proteomes" id="UP000218231"/>
    </source>
</evidence>
<dbReference type="PANTHER" id="PTHR23020:SF8">
    <property type="entry name" value="CHK KINASE-LIKE DOMAIN-CONTAINING PROTEIN"/>
    <property type="match status" value="1"/>
</dbReference>
<keyword evidence="3" id="KW-1185">Reference proteome</keyword>
<dbReference type="OrthoDB" id="5813109at2759"/>
<evidence type="ECO:0000259" key="1">
    <source>
        <dbReference type="SMART" id="SM00587"/>
    </source>
</evidence>
<dbReference type="SUPFAM" id="SSF56112">
    <property type="entry name" value="Protein kinase-like (PK-like)"/>
    <property type="match status" value="1"/>
</dbReference>
<feature type="domain" description="CHK kinase-like" evidence="1">
    <location>
        <begin position="156"/>
        <end position="344"/>
    </location>
</feature>
<dbReference type="SMART" id="SM00587">
    <property type="entry name" value="CHK"/>
    <property type="match status" value="1"/>
</dbReference>